<reference evidence="7" key="1">
    <citation type="submission" date="2020-08" db="EMBL/GenBank/DDBJ databases">
        <title>Genome sequencing and assembly of the red palm weevil Rhynchophorus ferrugineus.</title>
        <authorList>
            <person name="Dias G.B."/>
            <person name="Bergman C.M."/>
            <person name="Manee M."/>
        </authorList>
    </citation>
    <scope>NUCLEOTIDE SEQUENCE</scope>
    <source>
        <strain evidence="7">AA-2017</strain>
        <tissue evidence="7">Whole larva</tissue>
    </source>
</reference>
<dbReference type="InterPro" id="IPR026694">
    <property type="entry name" value="CUSTOS"/>
</dbReference>
<keyword evidence="8" id="KW-1185">Reference proteome</keyword>
<protein>
    <recommendedName>
        <fullName evidence="3">Protein CUSTOS</fullName>
    </recommendedName>
</protein>
<name>A0A834HXP4_RHYFE</name>
<evidence type="ECO:0000256" key="5">
    <source>
        <dbReference type="ARBA" id="ARBA00022687"/>
    </source>
</evidence>
<dbReference type="PANTHER" id="PTHR14482">
    <property type="entry name" value="CHROMOSOME 12 ORF 43 HOMOLOG"/>
    <property type="match status" value="1"/>
</dbReference>
<dbReference type="AlphaFoldDB" id="A0A834HXP4"/>
<accession>A0A834HXP4</accession>
<dbReference type="EMBL" id="JAACXV010014058">
    <property type="protein sequence ID" value="KAF7270797.1"/>
    <property type="molecule type" value="Genomic_DNA"/>
</dbReference>
<evidence type="ECO:0000256" key="6">
    <source>
        <dbReference type="ARBA" id="ARBA00023242"/>
    </source>
</evidence>
<dbReference type="PANTHER" id="PTHR14482:SF0">
    <property type="entry name" value="PROTEIN CUSTOS"/>
    <property type="match status" value="1"/>
</dbReference>
<keyword evidence="6" id="KW-0539">Nucleus</keyword>
<dbReference type="GO" id="GO:0016055">
    <property type="term" value="P:Wnt signaling pathway"/>
    <property type="evidence" value="ECO:0007669"/>
    <property type="project" value="UniProtKB-KW"/>
</dbReference>
<evidence type="ECO:0000313" key="7">
    <source>
        <dbReference type="EMBL" id="KAF7270797.1"/>
    </source>
</evidence>
<evidence type="ECO:0000256" key="2">
    <source>
        <dbReference type="ARBA" id="ARBA00008632"/>
    </source>
</evidence>
<keyword evidence="4" id="KW-0217">Developmental protein</keyword>
<evidence type="ECO:0000313" key="8">
    <source>
        <dbReference type="Proteomes" id="UP000625711"/>
    </source>
</evidence>
<dbReference type="GO" id="GO:0005635">
    <property type="term" value="C:nuclear envelope"/>
    <property type="evidence" value="ECO:0007669"/>
    <property type="project" value="UniProtKB-SubCell"/>
</dbReference>
<proteinExistence type="inferred from homology"/>
<sequence length="198" mass="23259">MSSDSSDEENLDLLIEAADFQFINDSMFNDKRTKPVISTKSVYEQEVLPSLRRSQDEYEQFNIFHVTPEFQSYVAKQLSSILEKRLEQELTTVDDIEPERKKTKSYVKLFSDSKHFLKIKDKYKVPVNPKKTNTEKDLKKKVDTEISEEILKQVAVNPEDILNKTDTKFWSNRSKSNKVFNYKRSSDGTLILVERKFE</sequence>
<evidence type="ECO:0000256" key="1">
    <source>
        <dbReference type="ARBA" id="ARBA00004259"/>
    </source>
</evidence>
<comment type="subcellular location">
    <subcellularLocation>
        <location evidence="1">Nucleus envelope</location>
    </subcellularLocation>
</comment>
<dbReference type="OrthoDB" id="8196889at2759"/>
<comment type="similarity">
    <text evidence="2">Belongs to the CUSTOS family.</text>
</comment>
<organism evidence="7 8">
    <name type="scientific">Rhynchophorus ferrugineus</name>
    <name type="common">Red palm weevil</name>
    <name type="synonym">Curculio ferrugineus</name>
    <dbReference type="NCBI Taxonomy" id="354439"/>
    <lineage>
        <taxon>Eukaryota</taxon>
        <taxon>Metazoa</taxon>
        <taxon>Ecdysozoa</taxon>
        <taxon>Arthropoda</taxon>
        <taxon>Hexapoda</taxon>
        <taxon>Insecta</taxon>
        <taxon>Pterygota</taxon>
        <taxon>Neoptera</taxon>
        <taxon>Endopterygota</taxon>
        <taxon>Coleoptera</taxon>
        <taxon>Polyphaga</taxon>
        <taxon>Cucujiformia</taxon>
        <taxon>Curculionidae</taxon>
        <taxon>Dryophthorinae</taxon>
        <taxon>Rhynchophorus</taxon>
    </lineage>
</organism>
<gene>
    <name evidence="7" type="ORF">GWI33_016255</name>
</gene>
<dbReference type="Proteomes" id="UP000625711">
    <property type="component" value="Unassembled WGS sequence"/>
</dbReference>
<evidence type="ECO:0000256" key="3">
    <source>
        <dbReference type="ARBA" id="ARBA00013465"/>
    </source>
</evidence>
<comment type="caution">
    <text evidence="7">The sequence shown here is derived from an EMBL/GenBank/DDBJ whole genome shotgun (WGS) entry which is preliminary data.</text>
</comment>
<evidence type="ECO:0000256" key="4">
    <source>
        <dbReference type="ARBA" id="ARBA00022473"/>
    </source>
</evidence>
<keyword evidence="5" id="KW-0879">Wnt signaling pathway</keyword>